<evidence type="ECO:0000313" key="1">
    <source>
        <dbReference type="EMBL" id="EMZ20047.1"/>
    </source>
</evidence>
<name>N1ZSN6_9FIRM</name>
<evidence type="ECO:0000313" key="2">
    <source>
        <dbReference type="Proteomes" id="UP000012589"/>
    </source>
</evidence>
<proteinExistence type="predicted"/>
<dbReference type="EMBL" id="AQFT01000153">
    <property type="protein sequence ID" value="EMZ20047.1"/>
    <property type="molecule type" value="Genomic_DNA"/>
</dbReference>
<protein>
    <submittedName>
        <fullName evidence="1">Uncharacterized protein</fullName>
    </submittedName>
</protein>
<dbReference type="eggNOG" id="ENOG5031YW5">
    <property type="taxonomic scope" value="Bacteria"/>
</dbReference>
<gene>
    <name evidence="1" type="ORF">C823_05223</name>
</gene>
<reference evidence="1 2" key="1">
    <citation type="journal article" date="2014" name="Genome Announc.">
        <title>Draft genome sequences of the altered schaedler flora, a defined bacterial community from gnotobiotic mice.</title>
        <authorList>
            <person name="Wannemuehler M.J."/>
            <person name="Overstreet A.M."/>
            <person name="Ward D.V."/>
            <person name="Phillips G.J."/>
        </authorList>
    </citation>
    <scope>NUCLEOTIDE SEQUENCE [LARGE SCALE GENOMIC DNA]</scope>
    <source>
        <strain evidence="1 2">ASF492</strain>
    </source>
</reference>
<dbReference type="STRING" id="1235802.C823_05223"/>
<keyword evidence="2" id="KW-1185">Reference proteome</keyword>
<accession>N1ZSN6</accession>
<organism evidence="1 2">
    <name type="scientific">Eubacterium plexicaudatum ASF492</name>
    <dbReference type="NCBI Taxonomy" id="1235802"/>
    <lineage>
        <taxon>Bacteria</taxon>
        <taxon>Bacillati</taxon>
        <taxon>Bacillota</taxon>
        <taxon>Clostridia</taxon>
        <taxon>Eubacteriales</taxon>
        <taxon>Eubacteriaceae</taxon>
        <taxon>Eubacterium</taxon>
    </lineage>
</organism>
<dbReference type="HOGENOM" id="CLU_3043511_0_0_9"/>
<dbReference type="PATRIC" id="fig|1235802.3.peg.5512"/>
<dbReference type="AlphaFoldDB" id="N1ZSN6"/>
<sequence>MESRLAEVVDKIVIVEVDTELSLCSCENDVVDETCSLGGNDTCGDCVSLEQPKI</sequence>
<comment type="caution">
    <text evidence="1">The sequence shown here is derived from an EMBL/GenBank/DDBJ whole genome shotgun (WGS) entry which is preliminary data.</text>
</comment>
<dbReference type="Proteomes" id="UP000012589">
    <property type="component" value="Unassembled WGS sequence"/>
</dbReference>